<feature type="region of interest" description="Disordered" evidence="1">
    <location>
        <begin position="167"/>
        <end position="217"/>
    </location>
</feature>
<feature type="region of interest" description="Disordered" evidence="1">
    <location>
        <begin position="279"/>
        <end position="355"/>
    </location>
</feature>
<sequence length="382" mass="41762">MARVITDMRLNMSSKFEVPFWEAIGIDINTNFGDQMAVLRLVREIYNPGLHNFLQDGGHWNSVFKGKKAFDIRNKLTARRNEFPALVLAHVPDPADLTERMFNILRYYRFTDPTWRVVDFNYPITDFVPMPAPAGGFAPAPVPAPGLHPTIPIARLPIISGLPTAARTRARPRANAPAPPPAPSPDPARARPCANAPAPLPSPGSPSGPIPTPTSTSISLIQAGIGSLPDHSPVIAPEVLRAPIPDTPQLGYYEATCTEAPSPSRNPGLDALSHAIERVNRKRTRDEGDEKGGMTSPPQKKRLIDTQSPKGKSDKTSFTTLSDSSLDDSRHLDADGDMPMEENHTAYKVKNKSLEPEPSVWSTMRGYLLGREPTAQKPDEEL</sequence>
<dbReference type="EMBL" id="CP060778">
    <property type="protein sequence ID" value="QQK46803.1"/>
    <property type="molecule type" value="Genomic_DNA"/>
</dbReference>
<name>A0A7T6XSU7_PENDI</name>
<evidence type="ECO:0000313" key="3">
    <source>
        <dbReference type="Proteomes" id="UP000595662"/>
    </source>
</evidence>
<gene>
    <name evidence="2" type="ORF">Pdw03_1701</name>
</gene>
<dbReference type="GeneID" id="26231431"/>
<dbReference type="KEGG" id="pdp:PDIP_31110"/>
<dbReference type="VEuPathDB" id="FungiDB:PDIP_31110"/>
<protein>
    <submittedName>
        <fullName evidence="2">Uncharacterized protein</fullName>
    </submittedName>
</protein>
<feature type="compositionally biased region" description="Basic and acidic residues" evidence="1">
    <location>
        <begin position="279"/>
        <end position="292"/>
    </location>
</feature>
<accession>A0A7T6XSU7</accession>
<reference evidence="2 3" key="1">
    <citation type="submission" date="2020-08" db="EMBL/GenBank/DDBJ databases">
        <title>The completed genome sequence of the pathogenic ascomycete fungus Penicillium digitatum.</title>
        <authorList>
            <person name="Wang M."/>
        </authorList>
    </citation>
    <scope>NUCLEOTIDE SEQUENCE [LARGE SCALE GENOMIC DNA]</scope>
    <source>
        <strain evidence="2 3">PdW03</strain>
    </source>
</reference>
<dbReference type="RefSeq" id="XP_014536572.1">
    <property type="nucleotide sequence ID" value="XM_014681086.1"/>
</dbReference>
<organism evidence="2 3">
    <name type="scientific">Penicillium digitatum</name>
    <name type="common">Green mold</name>
    <dbReference type="NCBI Taxonomy" id="36651"/>
    <lineage>
        <taxon>Eukaryota</taxon>
        <taxon>Fungi</taxon>
        <taxon>Dikarya</taxon>
        <taxon>Ascomycota</taxon>
        <taxon>Pezizomycotina</taxon>
        <taxon>Eurotiomycetes</taxon>
        <taxon>Eurotiomycetidae</taxon>
        <taxon>Eurotiales</taxon>
        <taxon>Aspergillaceae</taxon>
        <taxon>Penicillium</taxon>
    </lineage>
</organism>
<dbReference type="Proteomes" id="UP000595662">
    <property type="component" value="Chromosome 5"/>
</dbReference>
<evidence type="ECO:0000313" key="2">
    <source>
        <dbReference type="EMBL" id="QQK46803.1"/>
    </source>
</evidence>
<dbReference type="OMA" id="RFTDPTW"/>
<evidence type="ECO:0000256" key="1">
    <source>
        <dbReference type="SAM" id="MobiDB-lite"/>
    </source>
</evidence>
<proteinExistence type="predicted"/>
<feature type="compositionally biased region" description="Pro residues" evidence="1">
    <location>
        <begin position="198"/>
        <end position="212"/>
    </location>
</feature>
<dbReference type="AlphaFoldDB" id="A0A7T6XSU7"/>
<feature type="compositionally biased region" description="Pro residues" evidence="1">
    <location>
        <begin position="177"/>
        <end position="186"/>
    </location>
</feature>